<dbReference type="AlphaFoldDB" id="A0A149TEX0"/>
<evidence type="ECO:0000313" key="2">
    <source>
        <dbReference type="Proteomes" id="UP000075636"/>
    </source>
</evidence>
<reference evidence="1 2" key="1">
    <citation type="submission" date="2015-06" db="EMBL/GenBank/DDBJ databases">
        <title>Improved classification and identification of acetic acid bacteria using matrix-assisted laser desorption/ionization time-of-flight mass spectrometry; Gluconobacter nephelii and Gluconobacter uchimurae are later heterotypic synonyms of Gluconobacter japonicus and Gluconobacter oxydans, respectively.</title>
        <authorList>
            <person name="Li L."/>
            <person name="Cleenwerck I."/>
            <person name="De Vuyst L."/>
            <person name="Vandamme P."/>
        </authorList>
    </citation>
    <scope>NUCLEOTIDE SEQUENCE [LARGE SCALE GENOMIC DNA]</scope>
    <source>
        <strain evidence="1 2">LMG 1768</strain>
    </source>
</reference>
<dbReference type="PATRIC" id="fig|318683.6.peg.739"/>
<accession>A0A149TEX0</accession>
<gene>
    <name evidence="1" type="ORF">AD945_14365</name>
</gene>
<comment type="caution">
    <text evidence="1">The sequence shown here is derived from an EMBL/GenBank/DDBJ whole genome shotgun (WGS) entry which is preliminary data.</text>
</comment>
<organism evidence="1 2">
    <name type="scientific">Gluconobacter albidus</name>
    <dbReference type="NCBI Taxonomy" id="318683"/>
    <lineage>
        <taxon>Bacteria</taxon>
        <taxon>Pseudomonadati</taxon>
        <taxon>Pseudomonadota</taxon>
        <taxon>Alphaproteobacteria</taxon>
        <taxon>Acetobacterales</taxon>
        <taxon>Acetobacteraceae</taxon>
        <taxon>Gluconobacter</taxon>
    </lineage>
</organism>
<sequence>MTFRMEIPESPDDCHVMEYRQPFGQFDRRTYDLPGFDHLRHTLLQQYLDGASLGAIAAQASQAIGRRCDVYVSYGFLCVVAEYNEWPR</sequence>
<dbReference type="Proteomes" id="UP000075636">
    <property type="component" value="Unassembled WGS sequence"/>
</dbReference>
<name>A0A149TEX0_9PROT</name>
<dbReference type="EMBL" id="LHZR01000113">
    <property type="protein sequence ID" value="KXV46172.1"/>
    <property type="molecule type" value="Genomic_DNA"/>
</dbReference>
<protein>
    <submittedName>
        <fullName evidence="1">Uncharacterized protein</fullName>
    </submittedName>
</protein>
<evidence type="ECO:0000313" key="1">
    <source>
        <dbReference type="EMBL" id="KXV46172.1"/>
    </source>
</evidence>
<proteinExistence type="predicted"/>
<dbReference type="RefSeq" id="WP_062109895.1">
    <property type="nucleotide sequence ID" value="NZ_LHZR01000113.1"/>
</dbReference>
<dbReference type="OrthoDB" id="9912225at2"/>